<dbReference type="PANTHER" id="PTHR43046:SF12">
    <property type="entry name" value="GDP-MANNOSE MANNOSYL HYDROLASE"/>
    <property type="match status" value="1"/>
</dbReference>
<comment type="cofactor">
    <cofactor evidence="1">
        <name>Mg(2+)</name>
        <dbReference type="ChEBI" id="CHEBI:18420"/>
    </cofactor>
</comment>
<proteinExistence type="inferred from homology"/>
<dbReference type="PROSITE" id="PS00893">
    <property type="entry name" value="NUDIX_BOX"/>
    <property type="match status" value="1"/>
</dbReference>
<comment type="caution">
    <text evidence="6">The sequence shown here is derived from an EMBL/GenBank/DDBJ whole genome shotgun (WGS) entry which is preliminary data.</text>
</comment>
<accession>A0A1G1WKG1</accession>
<evidence type="ECO:0000313" key="7">
    <source>
        <dbReference type="Proteomes" id="UP000176645"/>
    </source>
</evidence>
<dbReference type="PROSITE" id="PS51462">
    <property type="entry name" value="NUDIX"/>
    <property type="match status" value="1"/>
</dbReference>
<dbReference type="PANTHER" id="PTHR43046">
    <property type="entry name" value="GDP-MANNOSE MANNOSYL HYDROLASE"/>
    <property type="match status" value="1"/>
</dbReference>
<feature type="domain" description="Nudix hydrolase" evidence="5">
    <location>
        <begin position="3"/>
        <end position="131"/>
    </location>
</feature>
<evidence type="ECO:0000256" key="1">
    <source>
        <dbReference type="ARBA" id="ARBA00001946"/>
    </source>
</evidence>
<dbReference type="InterPro" id="IPR015797">
    <property type="entry name" value="NUDIX_hydrolase-like_dom_sf"/>
</dbReference>
<dbReference type="AlphaFoldDB" id="A0A1G1WKG1"/>
<keyword evidence="2 4" id="KW-0378">Hydrolase</keyword>
<dbReference type="InterPro" id="IPR020476">
    <property type="entry name" value="Nudix_hydrolase"/>
</dbReference>
<dbReference type="PRINTS" id="PR00502">
    <property type="entry name" value="NUDIXFAMILY"/>
</dbReference>
<dbReference type="SUPFAM" id="SSF55811">
    <property type="entry name" value="Nudix"/>
    <property type="match status" value="1"/>
</dbReference>
<sequence length="132" mass="15385">MKKYFEPIVRALLVNGQGRILLARRGKPPEQGKWALIGGKQEMGETLEECVKREVKEELGFDFSPTFVGYSENYKRDQADRHSIMFYFKGSAKTPLKLKADEITEARFFSLGELNQIEVAWDHKDYIFKYLK</sequence>
<dbReference type="InterPro" id="IPR020084">
    <property type="entry name" value="NUDIX_hydrolase_CS"/>
</dbReference>
<reference evidence="6 7" key="1">
    <citation type="journal article" date="2016" name="Nat. Commun.">
        <title>Thousands of microbial genomes shed light on interconnected biogeochemical processes in an aquifer system.</title>
        <authorList>
            <person name="Anantharaman K."/>
            <person name="Brown C.T."/>
            <person name="Hug L.A."/>
            <person name="Sharon I."/>
            <person name="Castelle C.J."/>
            <person name="Probst A.J."/>
            <person name="Thomas B.C."/>
            <person name="Singh A."/>
            <person name="Wilkins M.J."/>
            <person name="Karaoz U."/>
            <person name="Brodie E.L."/>
            <person name="Williams K.H."/>
            <person name="Hubbard S.S."/>
            <person name="Banfield J.F."/>
        </authorList>
    </citation>
    <scope>NUCLEOTIDE SEQUENCE [LARGE SCALE GENOMIC DNA]</scope>
</reference>
<dbReference type="GO" id="GO:0016787">
    <property type="term" value="F:hydrolase activity"/>
    <property type="evidence" value="ECO:0007669"/>
    <property type="project" value="UniProtKB-KW"/>
</dbReference>
<keyword evidence="3" id="KW-0460">Magnesium</keyword>
<comment type="similarity">
    <text evidence="4">Belongs to the Nudix hydrolase family.</text>
</comment>
<dbReference type="InterPro" id="IPR000086">
    <property type="entry name" value="NUDIX_hydrolase_dom"/>
</dbReference>
<evidence type="ECO:0000259" key="5">
    <source>
        <dbReference type="PROSITE" id="PS51462"/>
    </source>
</evidence>
<dbReference type="CDD" id="cd02883">
    <property type="entry name" value="NUDIX_Hydrolase"/>
    <property type="match status" value="1"/>
</dbReference>
<evidence type="ECO:0000256" key="3">
    <source>
        <dbReference type="ARBA" id="ARBA00022842"/>
    </source>
</evidence>
<protein>
    <recommendedName>
        <fullName evidence="5">Nudix hydrolase domain-containing protein</fullName>
    </recommendedName>
</protein>
<dbReference type="EMBL" id="MHCU01000014">
    <property type="protein sequence ID" value="OGY28071.1"/>
    <property type="molecule type" value="Genomic_DNA"/>
</dbReference>
<organism evidence="6 7">
    <name type="scientific">Candidatus Woykebacteria bacterium RBG_19FT_COMBO_43_10</name>
    <dbReference type="NCBI Taxonomy" id="1802598"/>
    <lineage>
        <taxon>Bacteria</taxon>
        <taxon>Candidatus Woykeibacteriota</taxon>
    </lineage>
</organism>
<evidence type="ECO:0000313" key="6">
    <source>
        <dbReference type="EMBL" id="OGY28071.1"/>
    </source>
</evidence>
<evidence type="ECO:0000256" key="2">
    <source>
        <dbReference type="ARBA" id="ARBA00022801"/>
    </source>
</evidence>
<dbReference type="Gene3D" id="3.90.79.10">
    <property type="entry name" value="Nucleoside Triphosphate Pyrophosphohydrolase"/>
    <property type="match status" value="1"/>
</dbReference>
<dbReference type="Proteomes" id="UP000176645">
    <property type="component" value="Unassembled WGS sequence"/>
</dbReference>
<name>A0A1G1WKG1_9BACT</name>
<dbReference type="Pfam" id="PF00293">
    <property type="entry name" value="NUDIX"/>
    <property type="match status" value="1"/>
</dbReference>
<evidence type="ECO:0000256" key="4">
    <source>
        <dbReference type="RuleBase" id="RU003476"/>
    </source>
</evidence>
<gene>
    <name evidence="6" type="ORF">A2Z42_02540</name>
</gene>